<evidence type="ECO:0000256" key="1">
    <source>
        <dbReference type="SAM" id="MobiDB-lite"/>
    </source>
</evidence>
<feature type="compositionally biased region" description="Pro residues" evidence="1">
    <location>
        <begin position="61"/>
        <end position="72"/>
    </location>
</feature>
<evidence type="ECO:0000313" key="2">
    <source>
        <dbReference type="EMBL" id="TFK05572.1"/>
    </source>
</evidence>
<feature type="region of interest" description="Disordered" evidence="1">
    <location>
        <begin position="134"/>
        <end position="201"/>
    </location>
</feature>
<accession>A0A4D9EDD9</accession>
<comment type="caution">
    <text evidence="2">The sequence shown here is derived from an EMBL/GenBank/DDBJ whole genome shotgun (WGS) entry which is preliminary data.</text>
</comment>
<gene>
    <name evidence="2" type="ORF">DR999_PMT11848</name>
</gene>
<sequence length="201" mass="21139">MNQEEDPGCGGRGDSGENEISGIPCSEFQIVPPDAVSWVKREEEPCGQDRPVSGEGRTPAGPSPESPAPAPARSPLVKPEPEACAGTQPALEQRGLPGEPSAAAGRIVIKAEERQVEEKPEILELTMTLLGRADEEAFQSQDQPVESPRGRKSFTLQQHSATAARKPALRHPRRAEPAGDVPAGGASGQETVRTNKTAAAA</sequence>
<dbReference type="Proteomes" id="UP000297703">
    <property type="component" value="Unassembled WGS sequence"/>
</dbReference>
<name>A0A4D9EDD9_9SAUR</name>
<dbReference type="OrthoDB" id="9428225at2759"/>
<reference evidence="2 3" key="1">
    <citation type="submission" date="2019-04" db="EMBL/GenBank/DDBJ databases">
        <title>Draft genome of the big-headed turtle Platysternon megacephalum.</title>
        <authorList>
            <person name="Gong S."/>
        </authorList>
    </citation>
    <scope>NUCLEOTIDE SEQUENCE [LARGE SCALE GENOMIC DNA]</scope>
    <source>
        <strain evidence="2">DO16091913</strain>
        <tissue evidence="2">Muscle</tissue>
    </source>
</reference>
<dbReference type="EMBL" id="QXTE01000112">
    <property type="protein sequence ID" value="TFK05572.1"/>
    <property type="molecule type" value="Genomic_DNA"/>
</dbReference>
<feature type="region of interest" description="Disordered" evidence="1">
    <location>
        <begin position="1"/>
        <end position="101"/>
    </location>
</feature>
<organism evidence="2 3">
    <name type="scientific">Platysternon megacephalum</name>
    <name type="common">big-headed turtle</name>
    <dbReference type="NCBI Taxonomy" id="55544"/>
    <lineage>
        <taxon>Eukaryota</taxon>
        <taxon>Metazoa</taxon>
        <taxon>Chordata</taxon>
        <taxon>Craniata</taxon>
        <taxon>Vertebrata</taxon>
        <taxon>Euteleostomi</taxon>
        <taxon>Archelosauria</taxon>
        <taxon>Testudinata</taxon>
        <taxon>Testudines</taxon>
        <taxon>Cryptodira</taxon>
        <taxon>Durocryptodira</taxon>
        <taxon>Testudinoidea</taxon>
        <taxon>Platysternidae</taxon>
        <taxon>Platysternon</taxon>
    </lineage>
</organism>
<dbReference type="AlphaFoldDB" id="A0A4D9EDD9"/>
<keyword evidence="3" id="KW-1185">Reference proteome</keyword>
<protein>
    <submittedName>
        <fullName evidence="2">Zinc finger protein 398-like protein</fullName>
    </submittedName>
</protein>
<evidence type="ECO:0000313" key="3">
    <source>
        <dbReference type="Proteomes" id="UP000297703"/>
    </source>
</evidence>
<proteinExistence type="predicted"/>
<feature type="compositionally biased region" description="Polar residues" evidence="1">
    <location>
        <begin position="188"/>
        <end position="201"/>
    </location>
</feature>
<reference evidence="2 3" key="2">
    <citation type="submission" date="2019-04" db="EMBL/GenBank/DDBJ databases">
        <title>The genome sequence of big-headed turtle.</title>
        <authorList>
            <person name="Gong S."/>
        </authorList>
    </citation>
    <scope>NUCLEOTIDE SEQUENCE [LARGE SCALE GENOMIC DNA]</scope>
    <source>
        <strain evidence="2">DO16091913</strain>
        <tissue evidence="2">Muscle</tissue>
    </source>
</reference>